<feature type="region of interest" description="Disordered" evidence="1">
    <location>
        <begin position="407"/>
        <end position="479"/>
    </location>
</feature>
<dbReference type="EMBL" id="LODT01000001">
    <property type="protein sequence ID" value="KYR03100.1"/>
    <property type="molecule type" value="Genomic_DNA"/>
</dbReference>
<feature type="compositionally biased region" description="Low complexity" evidence="1">
    <location>
        <begin position="355"/>
        <end position="383"/>
    </location>
</feature>
<feature type="compositionally biased region" description="Polar residues" evidence="1">
    <location>
        <begin position="467"/>
        <end position="479"/>
    </location>
</feature>
<protein>
    <submittedName>
        <fullName evidence="2">Uncharacterized protein</fullName>
    </submittedName>
</protein>
<dbReference type="PANTHER" id="PTHR33459">
    <property type="entry name" value="DD-GDCA PROTEIN"/>
    <property type="match status" value="1"/>
</dbReference>
<organism evidence="2 3">
    <name type="scientific">Tieghemostelium lacteum</name>
    <name type="common">Slime mold</name>
    <name type="synonym">Dictyostelium lacteum</name>
    <dbReference type="NCBI Taxonomy" id="361077"/>
    <lineage>
        <taxon>Eukaryota</taxon>
        <taxon>Amoebozoa</taxon>
        <taxon>Evosea</taxon>
        <taxon>Eumycetozoa</taxon>
        <taxon>Dictyostelia</taxon>
        <taxon>Dictyosteliales</taxon>
        <taxon>Raperosteliaceae</taxon>
        <taxon>Tieghemostelium</taxon>
    </lineage>
</organism>
<feature type="compositionally biased region" description="Polar residues" evidence="1">
    <location>
        <begin position="338"/>
        <end position="354"/>
    </location>
</feature>
<evidence type="ECO:0000313" key="3">
    <source>
        <dbReference type="Proteomes" id="UP000076078"/>
    </source>
</evidence>
<feature type="compositionally biased region" description="Low complexity" evidence="1">
    <location>
        <begin position="326"/>
        <end position="337"/>
    </location>
</feature>
<dbReference type="OMA" id="YCAIDIN"/>
<proteinExistence type="predicted"/>
<accession>A0A152AA53</accession>
<reference evidence="2 3" key="1">
    <citation type="submission" date="2015-12" db="EMBL/GenBank/DDBJ databases">
        <title>Dictyostelia acquired genes for synthesis and detection of signals that induce cell-type specialization by lateral gene transfer from prokaryotes.</title>
        <authorList>
            <person name="Gloeckner G."/>
            <person name="Schaap P."/>
        </authorList>
    </citation>
    <scope>NUCLEOTIDE SEQUENCE [LARGE SCALE GENOMIC DNA]</scope>
    <source>
        <strain evidence="2 3">TK</strain>
    </source>
</reference>
<dbReference type="STRING" id="361077.A0A152AA53"/>
<dbReference type="Proteomes" id="UP000076078">
    <property type="component" value="Unassembled WGS sequence"/>
</dbReference>
<feature type="compositionally biased region" description="Low complexity" evidence="1">
    <location>
        <begin position="407"/>
        <end position="419"/>
    </location>
</feature>
<dbReference type="PANTHER" id="PTHR33459:SF7">
    <property type="entry name" value="DD-GDCA PROTEIN"/>
    <property type="match status" value="1"/>
</dbReference>
<evidence type="ECO:0000313" key="2">
    <source>
        <dbReference type="EMBL" id="KYR03100.1"/>
    </source>
</evidence>
<dbReference type="InParanoid" id="A0A152AA53"/>
<feature type="region of interest" description="Disordered" evidence="1">
    <location>
        <begin position="317"/>
        <end position="383"/>
    </location>
</feature>
<name>A0A152AA53_TIELA</name>
<dbReference type="AlphaFoldDB" id="A0A152AA53"/>
<keyword evidence="3" id="KW-1185">Reference proteome</keyword>
<comment type="caution">
    <text evidence="2">The sequence shown here is derived from an EMBL/GenBank/DDBJ whole genome shotgun (WGS) entry which is preliminary data.</text>
</comment>
<sequence>MYSLNSCADPYNYCAIDINGRGTCQRKRKLGENCNDNVNCESHLLCSLSQLSAKEKETFTGYGKCVEGDYLGAGEPCTLSNECNHGLQCLSRKCTLPPDQGCQVDTHCQWGYYCQLTSRTCQPTPTLGDHCTFACMPPYTCASQICIEPYSLRSPSPCSRDDQCNISVGLYCSSSYQCMETISTTNTSKLNCSSSDQCQGTEYCYCRTEECIPKFKYNDKCKLMNIELQECINSHQCPIPNIYNPQSCIKKFCGDLLCNYYSQCDIGICNSNYKYYACHTTTISQPPIETVQLNSNSSIDANTTTTLSNSTLKSVNTVSTKTSIPNTNSTVNTDSSSFEIPNNSTVPTPKTNKPNNTSINTLENSSSNSTEFSNISNSSDSQSLITNSTKSEYINTINITKSINENSTVSNNNTITVKNDNSSTPTPTQQNSNSSNTLIKDKETPTIEKNINSTSTDTKSTNEKHTIVTSDHSSNSSNRYLPTPKSILCNLFIFILLIKYH</sequence>
<dbReference type="InterPro" id="IPR052326">
    <property type="entry name" value="Diff-Dev_Assoc_Protein"/>
</dbReference>
<evidence type="ECO:0000256" key="1">
    <source>
        <dbReference type="SAM" id="MobiDB-lite"/>
    </source>
</evidence>
<feature type="compositionally biased region" description="Polar residues" evidence="1">
    <location>
        <begin position="420"/>
        <end position="438"/>
    </location>
</feature>
<gene>
    <name evidence="2" type="ORF">DLAC_00592</name>
</gene>
<dbReference type="FunCoup" id="A0A152AA53">
    <property type="interactions" value="2"/>
</dbReference>
<feature type="compositionally biased region" description="Polar residues" evidence="1">
    <location>
        <begin position="447"/>
        <end position="459"/>
    </location>
</feature>